<evidence type="ECO:0000259" key="6">
    <source>
        <dbReference type="Pfam" id="PF06803"/>
    </source>
</evidence>
<evidence type="ECO:0000313" key="7">
    <source>
        <dbReference type="EMBL" id="AOW12615.1"/>
    </source>
</evidence>
<comment type="subcellular location">
    <subcellularLocation>
        <location evidence="1">Endomembrane system</location>
        <topology evidence="1">Multi-pass membrane protein</topology>
    </subcellularLocation>
</comment>
<feature type="region of interest" description="Disordered" evidence="5">
    <location>
        <begin position="86"/>
        <end position="113"/>
    </location>
</feature>
<dbReference type="EMBL" id="CP017476">
    <property type="protein sequence ID" value="AOW12615.1"/>
    <property type="molecule type" value="Genomic_DNA"/>
</dbReference>
<dbReference type="OrthoDB" id="9804184at2"/>
<keyword evidence="2" id="KW-0812">Transmembrane</keyword>
<dbReference type="AlphaFoldDB" id="A0A162YVL3"/>
<organism evidence="7 10">
    <name type="scientific">Hydrogenophaga crassostreae</name>
    <dbReference type="NCBI Taxonomy" id="1763535"/>
    <lineage>
        <taxon>Bacteria</taxon>
        <taxon>Pseudomonadati</taxon>
        <taxon>Pseudomonadota</taxon>
        <taxon>Betaproteobacteria</taxon>
        <taxon>Burkholderiales</taxon>
        <taxon>Comamonadaceae</taxon>
        <taxon>Hydrogenophaga</taxon>
    </lineage>
</organism>
<dbReference type="STRING" id="1763535.LPB072_06910"/>
<gene>
    <name evidence="7" type="ORF">LPB072_06910</name>
    <name evidence="8" type="ORF">LPB72_16395</name>
</gene>
<evidence type="ECO:0000313" key="9">
    <source>
        <dbReference type="Proteomes" id="UP000185657"/>
    </source>
</evidence>
<name>A0A162YVL3_9BURK</name>
<reference evidence="8 9" key="1">
    <citation type="submission" date="2016-02" db="EMBL/GenBank/DDBJ databases">
        <title>Draft genome sequence of Hydrogenophaga sp. LPB0072.</title>
        <authorList>
            <person name="Shin S.-K."/>
            <person name="Yi H."/>
        </authorList>
    </citation>
    <scope>NUCLEOTIDE SEQUENCE [LARGE SCALE GENOMIC DNA]</scope>
    <source>
        <strain evidence="8 9">LPB0072</strain>
    </source>
</reference>
<evidence type="ECO:0000256" key="2">
    <source>
        <dbReference type="ARBA" id="ARBA00022692"/>
    </source>
</evidence>
<dbReference type="EMBL" id="LVWD01000030">
    <property type="protein sequence ID" value="OAD40485.1"/>
    <property type="molecule type" value="Genomic_DNA"/>
</dbReference>
<evidence type="ECO:0000256" key="1">
    <source>
        <dbReference type="ARBA" id="ARBA00004127"/>
    </source>
</evidence>
<feature type="domain" description="DUF1232" evidence="6">
    <location>
        <begin position="33"/>
        <end position="68"/>
    </location>
</feature>
<keyword evidence="3" id="KW-1133">Transmembrane helix</keyword>
<dbReference type="Pfam" id="PF06803">
    <property type="entry name" value="DUF1232"/>
    <property type="match status" value="1"/>
</dbReference>
<evidence type="ECO:0000256" key="5">
    <source>
        <dbReference type="SAM" id="MobiDB-lite"/>
    </source>
</evidence>
<accession>A0A162YVL3</accession>
<dbReference type="InterPro" id="IPR010652">
    <property type="entry name" value="DUF1232"/>
</dbReference>
<dbReference type="Proteomes" id="UP000185657">
    <property type="component" value="Unassembled WGS sequence"/>
</dbReference>
<dbReference type="Proteomes" id="UP000185680">
    <property type="component" value="Chromosome"/>
</dbReference>
<dbReference type="KEGG" id="hyl:LPB072_06910"/>
<evidence type="ECO:0000313" key="10">
    <source>
        <dbReference type="Proteomes" id="UP000185680"/>
    </source>
</evidence>
<reference evidence="7 10" key="2">
    <citation type="submission" date="2016-10" db="EMBL/GenBank/DDBJ databases">
        <title>Hydorgenophaga sp. LPB0072 isolated from gastropod.</title>
        <authorList>
            <person name="Kim E."/>
            <person name="Yi H."/>
        </authorList>
    </citation>
    <scope>NUCLEOTIDE SEQUENCE [LARGE SCALE GENOMIC DNA]</scope>
    <source>
        <strain evidence="7 10">LPB0072</strain>
    </source>
</reference>
<proteinExistence type="predicted"/>
<protein>
    <recommendedName>
        <fullName evidence="6">DUF1232 domain-containing protein</fullName>
    </recommendedName>
</protein>
<evidence type="ECO:0000313" key="8">
    <source>
        <dbReference type="EMBL" id="OAD40485.1"/>
    </source>
</evidence>
<dbReference type="GO" id="GO:0012505">
    <property type="term" value="C:endomembrane system"/>
    <property type="evidence" value="ECO:0007669"/>
    <property type="project" value="UniProtKB-SubCell"/>
</dbReference>
<keyword evidence="4" id="KW-0472">Membrane</keyword>
<evidence type="ECO:0000256" key="4">
    <source>
        <dbReference type="ARBA" id="ARBA00023136"/>
    </source>
</evidence>
<evidence type="ECO:0000256" key="3">
    <source>
        <dbReference type="ARBA" id="ARBA00022989"/>
    </source>
</evidence>
<dbReference type="RefSeq" id="WP_066093159.1">
    <property type="nucleotide sequence ID" value="NZ_CP017476.1"/>
</dbReference>
<keyword evidence="9" id="KW-1185">Reference proteome</keyword>
<sequence length="113" mass="12637">MWKRLTMVWIAVKGDALRLWYALGHPDSPPWLKAGAAAMALYLVSPIDLIPDVLPVIGVMDDLILIPLALRWLLSRLPAHIRQYAEERSRGGSGTRRAAQPADEVRSSNSRLR</sequence>